<evidence type="ECO:0000313" key="4">
    <source>
        <dbReference type="EMBL" id="WXB01883.1"/>
    </source>
</evidence>
<protein>
    <submittedName>
        <fullName evidence="4">Serpin family protein</fullName>
    </submittedName>
</protein>
<keyword evidence="5" id="KW-1185">Reference proteome</keyword>
<dbReference type="PANTHER" id="PTHR11461:SF211">
    <property type="entry name" value="GH10112P-RELATED"/>
    <property type="match status" value="1"/>
</dbReference>
<feature type="chain" id="PRO_5047353549" evidence="2">
    <location>
        <begin position="18"/>
        <end position="439"/>
    </location>
</feature>
<evidence type="ECO:0000313" key="5">
    <source>
        <dbReference type="Proteomes" id="UP001374803"/>
    </source>
</evidence>
<dbReference type="InterPro" id="IPR042178">
    <property type="entry name" value="Serpin_sf_1"/>
</dbReference>
<gene>
    <name evidence="4" type="ORF">LVJ94_33815</name>
</gene>
<dbReference type="SUPFAM" id="SSF56574">
    <property type="entry name" value="Serpins"/>
    <property type="match status" value="1"/>
</dbReference>
<evidence type="ECO:0000259" key="3">
    <source>
        <dbReference type="SMART" id="SM00093"/>
    </source>
</evidence>
<accession>A0ABZ2KT90</accession>
<dbReference type="EMBL" id="CP089983">
    <property type="protein sequence ID" value="WXB01883.1"/>
    <property type="molecule type" value="Genomic_DNA"/>
</dbReference>
<dbReference type="PROSITE" id="PS51257">
    <property type="entry name" value="PROKAR_LIPOPROTEIN"/>
    <property type="match status" value="1"/>
</dbReference>
<evidence type="ECO:0000256" key="2">
    <source>
        <dbReference type="SAM" id="SignalP"/>
    </source>
</evidence>
<dbReference type="Proteomes" id="UP001374803">
    <property type="component" value="Chromosome"/>
</dbReference>
<dbReference type="Pfam" id="PF00079">
    <property type="entry name" value="Serpin"/>
    <property type="match status" value="1"/>
</dbReference>
<feature type="signal peptide" evidence="2">
    <location>
        <begin position="1"/>
        <end position="17"/>
    </location>
</feature>
<dbReference type="RefSeq" id="WP_394831501.1">
    <property type="nucleotide sequence ID" value="NZ_CP089929.1"/>
</dbReference>
<dbReference type="InterPro" id="IPR023795">
    <property type="entry name" value="Serpin_CS"/>
</dbReference>
<dbReference type="Gene3D" id="2.30.39.10">
    <property type="entry name" value="Alpha-1-antitrypsin, domain 1"/>
    <property type="match status" value="1"/>
</dbReference>
<keyword evidence="2" id="KW-0732">Signal</keyword>
<dbReference type="PANTHER" id="PTHR11461">
    <property type="entry name" value="SERINE PROTEASE INHIBITOR, SERPIN"/>
    <property type="match status" value="1"/>
</dbReference>
<name>A0ABZ2KT90_9BACT</name>
<dbReference type="SMART" id="SM00093">
    <property type="entry name" value="SERPIN"/>
    <property type="match status" value="1"/>
</dbReference>
<dbReference type="InterPro" id="IPR023796">
    <property type="entry name" value="Serpin_dom"/>
</dbReference>
<dbReference type="Gene3D" id="3.30.497.10">
    <property type="entry name" value="Antithrombin, subunit I, domain 2"/>
    <property type="match status" value="1"/>
</dbReference>
<dbReference type="InterPro" id="IPR000215">
    <property type="entry name" value="Serpin_fam"/>
</dbReference>
<sequence length="439" mass="47029">MRSFLPLSSLAAFSALALSAASLGCSSNDGNSAAEPNVVKSDLARDMAPAATPADVVALTAANTDFAFDFYRAADRKLAGQNMFFSPHSISVALAMTYAGARGTTAQEMSKALHFAQAPAALHSTMNAVDLALSSRGKGEKGADGQPFRLRVVNSNWANTGTPFEKPFLDTLARDYGAGMYVTDFQREPEPSRISINLWTSRQTENRINDLIPEGIIDASTRMVLVNAVYFNAEWRAKFDAKVTAKQDFKHLDGTSQSADSMTQQETFPYAEADSYQAVELPYAGGDTSMVVVLPKEGSWATFESAFDGAIYRTITASLAPAAVKVSLPKFKISGASMSLKESLSQLGMPTPFTGSADFSGILNPSVESLMLQDVLHQAFVRVDEAGTEAAAATAVGLGRGAAPIGVKTFNANRPFFFFIRDIPTRALVFFGRVTDPRQ</sequence>
<dbReference type="PROSITE" id="PS00284">
    <property type="entry name" value="SERPIN"/>
    <property type="match status" value="1"/>
</dbReference>
<feature type="domain" description="Serpin" evidence="3">
    <location>
        <begin position="68"/>
        <end position="437"/>
    </location>
</feature>
<proteinExistence type="inferred from homology"/>
<dbReference type="InterPro" id="IPR036186">
    <property type="entry name" value="Serpin_sf"/>
</dbReference>
<organism evidence="4 5">
    <name type="scientific">Pendulispora rubella</name>
    <dbReference type="NCBI Taxonomy" id="2741070"/>
    <lineage>
        <taxon>Bacteria</taxon>
        <taxon>Pseudomonadati</taxon>
        <taxon>Myxococcota</taxon>
        <taxon>Myxococcia</taxon>
        <taxon>Myxococcales</taxon>
        <taxon>Sorangiineae</taxon>
        <taxon>Pendulisporaceae</taxon>
        <taxon>Pendulispora</taxon>
    </lineage>
</organism>
<evidence type="ECO:0000256" key="1">
    <source>
        <dbReference type="RuleBase" id="RU000411"/>
    </source>
</evidence>
<dbReference type="InterPro" id="IPR042185">
    <property type="entry name" value="Serpin_sf_2"/>
</dbReference>
<dbReference type="CDD" id="cd19590">
    <property type="entry name" value="serpin_thermopin-like"/>
    <property type="match status" value="1"/>
</dbReference>
<comment type="similarity">
    <text evidence="1">Belongs to the serpin family.</text>
</comment>
<reference evidence="4" key="1">
    <citation type="submission" date="2021-12" db="EMBL/GenBank/DDBJ databases">
        <title>Discovery of the Pendulisporaceae a myxobacterial family with distinct sporulation behavior and unique specialized metabolism.</title>
        <authorList>
            <person name="Garcia R."/>
            <person name="Popoff A."/>
            <person name="Bader C.D."/>
            <person name="Loehr J."/>
            <person name="Walesch S."/>
            <person name="Walt C."/>
            <person name="Boldt J."/>
            <person name="Bunk B."/>
            <person name="Haeckl F.J.F.P.J."/>
            <person name="Gunesch A.P."/>
            <person name="Birkelbach J."/>
            <person name="Nuebel U."/>
            <person name="Pietschmann T."/>
            <person name="Bach T."/>
            <person name="Mueller R."/>
        </authorList>
    </citation>
    <scope>NUCLEOTIDE SEQUENCE</scope>
    <source>
        <strain evidence="4">MSr11367</strain>
    </source>
</reference>